<dbReference type="PATRIC" id="fig|1423807.3.peg.2178"/>
<accession>A0A0R1W456</accession>
<organism evidence="2 3">
    <name type="scientific">Paucilactobacillus suebicus DSM 5007 = KCTC 3549</name>
    <dbReference type="NCBI Taxonomy" id="1423807"/>
    <lineage>
        <taxon>Bacteria</taxon>
        <taxon>Bacillati</taxon>
        <taxon>Bacillota</taxon>
        <taxon>Bacilli</taxon>
        <taxon>Lactobacillales</taxon>
        <taxon>Lactobacillaceae</taxon>
        <taxon>Paucilactobacillus</taxon>
    </lineage>
</organism>
<dbReference type="OrthoDB" id="9135364at2"/>
<dbReference type="EMBL" id="AZGF01000006">
    <property type="protein sequence ID" value="KRM12609.1"/>
    <property type="molecule type" value="Genomic_DNA"/>
</dbReference>
<keyword evidence="3" id="KW-1185">Reference proteome</keyword>
<evidence type="ECO:0000313" key="2">
    <source>
        <dbReference type="EMBL" id="KRM12609.1"/>
    </source>
</evidence>
<dbReference type="AlphaFoldDB" id="A0A0R1W456"/>
<dbReference type="Proteomes" id="UP000051820">
    <property type="component" value="Unassembled WGS sequence"/>
</dbReference>
<dbReference type="InterPro" id="IPR045515">
    <property type="entry name" value="DUF6440"/>
</dbReference>
<name>A0A0R1W456_9LACO</name>
<proteinExistence type="predicted"/>
<sequence>MAKKDKRFAVIVSEGTLSSTKILVDKQTGVHYLWHEESYSGGLTPLLDEDGKPVVDLTDFD</sequence>
<feature type="domain" description="DUF6440" evidence="1">
    <location>
        <begin position="7"/>
        <end position="56"/>
    </location>
</feature>
<reference evidence="2 3" key="1">
    <citation type="journal article" date="2015" name="Genome Announc.">
        <title>Expanding the biotechnology potential of lactobacilli through comparative genomics of 213 strains and associated genera.</title>
        <authorList>
            <person name="Sun Z."/>
            <person name="Harris H.M."/>
            <person name="McCann A."/>
            <person name="Guo C."/>
            <person name="Argimon S."/>
            <person name="Zhang W."/>
            <person name="Yang X."/>
            <person name="Jeffery I.B."/>
            <person name="Cooney J.C."/>
            <person name="Kagawa T.F."/>
            <person name="Liu W."/>
            <person name="Song Y."/>
            <person name="Salvetti E."/>
            <person name="Wrobel A."/>
            <person name="Rasinkangas P."/>
            <person name="Parkhill J."/>
            <person name="Rea M.C."/>
            <person name="O'Sullivan O."/>
            <person name="Ritari J."/>
            <person name="Douillard F.P."/>
            <person name="Paul Ross R."/>
            <person name="Yang R."/>
            <person name="Briner A.E."/>
            <person name="Felis G.E."/>
            <person name="de Vos W.M."/>
            <person name="Barrangou R."/>
            <person name="Klaenhammer T.R."/>
            <person name="Caufield P.W."/>
            <person name="Cui Y."/>
            <person name="Zhang H."/>
            <person name="O'Toole P.W."/>
        </authorList>
    </citation>
    <scope>NUCLEOTIDE SEQUENCE [LARGE SCALE GENOMIC DNA]</scope>
    <source>
        <strain evidence="2 3">DSM 5007</strain>
    </source>
</reference>
<dbReference type="eggNOG" id="ENOG5033CYY">
    <property type="taxonomic scope" value="Bacteria"/>
</dbReference>
<dbReference type="RefSeq" id="WP_010621028.1">
    <property type="nucleotide sequence ID" value="NZ_AZGF01000006.1"/>
</dbReference>
<evidence type="ECO:0000313" key="3">
    <source>
        <dbReference type="Proteomes" id="UP000051820"/>
    </source>
</evidence>
<evidence type="ECO:0000259" key="1">
    <source>
        <dbReference type="Pfam" id="PF20037"/>
    </source>
</evidence>
<gene>
    <name evidence="2" type="ORF">FD16_GL002122</name>
</gene>
<dbReference type="Pfam" id="PF20037">
    <property type="entry name" value="DUF6440"/>
    <property type="match status" value="1"/>
</dbReference>
<comment type="caution">
    <text evidence="2">The sequence shown here is derived from an EMBL/GenBank/DDBJ whole genome shotgun (WGS) entry which is preliminary data.</text>
</comment>
<protein>
    <recommendedName>
        <fullName evidence="1">DUF6440 domain-containing protein</fullName>
    </recommendedName>
</protein>